<name>A0AAD5M3A7_PARTN</name>
<dbReference type="EMBL" id="JAHQIW010000863">
    <property type="protein sequence ID" value="KAJ1350435.1"/>
    <property type="molecule type" value="Genomic_DNA"/>
</dbReference>
<protein>
    <submittedName>
        <fullName evidence="1">Uncharacterized protein</fullName>
    </submittedName>
</protein>
<evidence type="ECO:0000313" key="1">
    <source>
        <dbReference type="EMBL" id="KAJ1350435.1"/>
    </source>
</evidence>
<keyword evidence="2" id="KW-1185">Reference proteome</keyword>
<dbReference type="Proteomes" id="UP001196413">
    <property type="component" value="Unassembled WGS sequence"/>
</dbReference>
<proteinExistence type="predicted"/>
<accession>A0AAD5M3A7</accession>
<gene>
    <name evidence="1" type="ORF">KIN20_006223</name>
</gene>
<reference evidence="1" key="1">
    <citation type="submission" date="2021-06" db="EMBL/GenBank/DDBJ databases">
        <title>Parelaphostrongylus tenuis whole genome reference sequence.</title>
        <authorList>
            <person name="Garwood T.J."/>
            <person name="Larsen P.A."/>
            <person name="Fountain-Jones N.M."/>
            <person name="Garbe J.R."/>
            <person name="Macchietto M.G."/>
            <person name="Kania S.A."/>
            <person name="Gerhold R.W."/>
            <person name="Richards J.E."/>
            <person name="Wolf T.M."/>
        </authorList>
    </citation>
    <scope>NUCLEOTIDE SEQUENCE</scope>
    <source>
        <strain evidence="1">MNPRO001-30</strain>
        <tissue evidence="1">Meninges</tissue>
    </source>
</reference>
<organism evidence="1 2">
    <name type="scientific">Parelaphostrongylus tenuis</name>
    <name type="common">Meningeal worm</name>
    <dbReference type="NCBI Taxonomy" id="148309"/>
    <lineage>
        <taxon>Eukaryota</taxon>
        <taxon>Metazoa</taxon>
        <taxon>Ecdysozoa</taxon>
        <taxon>Nematoda</taxon>
        <taxon>Chromadorea</taxon>
        <taxon>Rhabditida</taxon>
        <taxon>Rhabditina</taxon>
        <taxon>Rhabditomorpha</taxon>
        <taxon>Strongyloidea</taxon>
        <taxon>Metastrongylidae</taxon>
        <taxon>Parelaphostrongylus</taxon>
    </lineage>
</organism>
<sequence length="106" mass="12080">MIALGVWWNWHIFTAREPVSCAGFILLVDLGLFSSSDSLGKVLPARSQRKTLTDGHPYCAFMVANKSAHFILSRRIQYVNYALLSCRITHSDRSSRKRCKEDYLGE</sequence>
<comment type="caution">
    <text evidence="1">The sequence shown here is derived from an EMBL/GenBank/DDBJ whole genome shotgun (WGS) entry which is preliminary data.</text>
</comment>
<dbReference type="AlphaFoldDB" id="A0AAD5M3A7"/>
<evidence type="ECO:0000313" key="2">
    <source>
        <dbReference type="Proteomes" id="UP001196413"/>
    </source>
</evidence>